<evidence type="ECO:0000313" key="3">
    <source>
        <dbReference type="Proteomes" id="UP000520767"/>
    </source>
</evidence>
<dbReference type="PANTHER" id="PTHR43441">
    <property type="entry name" value="RIBOSOMAL-PROTEIN-SERINE ACETYLTRANSFERASE"/>
    <property type="match status" value="1"/>
</dbReference>
<proteinExistence type="predicted"/>
<dbReference type="EMBL" id="JACHJQ010000011">
    <property type="protein sequence ID" value="MBB4912078.1"/>
    <property type="molecule type" value="Genomic_DNA"/>
</dbReference>
<organism evidence="2 3">
    <name type="scientific">Actinophytocola algeriensis</name>
    <dbReference type="NCBI Taxonomy" id="1768010"/>
    <lineage>
        <taxon>Bacteria</taxon>
        <taxon>Bacillati</taxon>
        <taxon>Actinomycetota</taxon>
        <taxon>Actinomycetes</taxon>
        <taxon>Pseudonocardiales</taxon>
        <taxon>Pseudonocardiaceae</taxon>
    </lineage>
</organism>
<name>A0A7W7QEK2_9PSEU</name>
<keyword evidence="3" id="KW-1185">Reference proteome</keyword>
<evidence type="ECO:0000259" key="1">
    <source>
        <dbReference type="PROSITE" id="PS51186"/>
    </source>
</evidence>
<dbReference type="PROSITE" id="PS51186">
    <property type="entry name" value="GNAT"/>
    <property type="match status" value="3"/>
</dbReference>
<feature type="domain" description="N-acetyltransferase" evidence="1">
    <location>
        <begin position="356"/>
        <end position="511"/>
    </location>
</feature>
<keyword evidence="2" id="KW-0808">Transferase</keyword>
<dbReference type="RefSeq" id="WP_184816049.1">
    <property type="nucleotide sequence ID" value="NZ_JACHJQ010000011.1"/>
</dbReference>
<comment type="caution">
    <text evidence="2">The sequence shown here is derived from an EMBL/GenBank/DDBJ whole genome shotgun (WGS) entry which is preliminary data.</text>
</comment>
<reference evidence="2 3" key="1">
    <citation type="submission" date="2020-08" db="EMBL/GenBank/DDBJ databases">
        <title>Genomic Encyclopedia of Type Strains, Phase III (KMG-III): the genomes of soil and plant-associated and newly described type strains.</title>
        <authorList>
            <person name="Whitman W."/>
        </authorList>
    </citation>
    <scope>NUCLEOTIDE SEQUENCE [LARGE SCALE GENOMIC DNA]</scope>
    <source>
        <strain evidence="2 3">CECT 8960</strain>
    </source>
</reference>
<dbReference type="SUPFAM" id="SSF55729">
    <property type="entry name" value="Acyl-CoA N-acyltransferases (Nat)"/>
    <property type="match status" value="3"/>
</dbReference>
<evidence type="ECO:0000313" key="2">
    <source>
        <dbReference type="EMBL" id="MBB4912078.1"/>
    </source>
</evidence>
<dbReference type="AlphaFoldDB" id="A0A7W7QEK2"/>
<dbReference type="InterPro" id="IPR000182">
    <property type="entry name" value="GNAT_dom"/>
</dbReference>
<dbReference type="InterPro" id="IPR016181">
    <property type="entry name" value="Acyl_CoA_acyltransferase"/>
</dbReference>
<protein>
    <submittedName>
        <fullName evidence="2">RimJ/RimL family protein N-acetyltransferase</fullName>
    </submittedName>
</protein>
<dbReference type="GO" id="GO:1990189">
    <property type="term" value="F:protein N-terminal-serine acetyltransferase activity"/>
    <property type="evidence" value="ECO:0007669"/>
    <property type="project" value="TreeGrafter"/>
</dbReference>
<feature type="domain" description="N-acetyltransferase" evidence="1">
    <location>
        <begin position="183"/>
        <end position="336"/>
    </location>
</feature>
<accession>A0A7W7QEK2</accession>
<dbReference type="Gene3D" id="3.40.630.30">
    <property type="match status" value="3"/>
</dbReference>
<dbReference type="Proteomes" id="UP000520767">
    <property type="component" value="Unassembled WGS sequence"/>
</dbReference>
<feature type="domain" description="N-acetyltransferase" evidence="1">
    <location>
        <begin position="3"/>
        <end position="165"/>
    </location>
</feature>
<dbReference type="Pfam" id="PF13302">
    <property type="entry name" value="Acetyltransf_3"/>
    <property type="match status" value="3"/>
</dbReference>
<sequence length="513" mass="54779">MAGEIVAARDGVGLAELTDDDRRVLDEQGDGAYDVDPDDRPALHFTFEVHRLAIVAAETGAVLGSVNWHAVGYGRTAACTAWNIGIGLLPAARGKGAGVTALRLLIEHLFATTEVDRIEASADVGNVRSQKALRKAGMRREGVLRGAQRRGGERRDMVGFAILRSDLPDPDAVREIVATGDGIALAVPLPGDAEAMGEQRYASDFDLDPDDRPLRHHPTSERLVVLDRATEQLLGAISWHAVGYGPTAACEAWNIGLALVPEVRGRGAGTTATRLLAEYLFASTDIDRIEASTDRENVPAQRVLAKAGFRPEGLIRGGQLRGGRRRDMLSYSLLRTDAIEDAESADRHVVIERDGVVLAEPGPGDREAFYVAAAGDFAVDPDDRPRVAGPARTSLFSVLDAGTGDLLGGVSWHAVDYGGTVSCSAWNIGIGLLPAARGRGIGTAAQRLLVEHLLATTELDRVEASTDIDNVAEQRALEKAGFRREGVLRGAQLRGGVRRDLVHYGLVRSDVEA</sequence>
<dbReference type="GO" id="GO:0005737">
    <property type="term" value="C:cytoplasm"/>
    <property type="evidence" value="ECO:0007669"/>
    <property type="project" value="TreeGrafter"/>
</dbReference>
<gene>
    <name evidence="2" type="ORF">FHR82_008349</name>
</gene>
<dbReference type="GO" id="GO:0008999">
    <property type="term" value="F:protein-N-terminal-alanine acetyltransferase activity"/>
    <property type="evidence" value="ECO:0007669"/>
    <property type="project" value="TreeGrafter"/>
</dbReference>
<dbReference type="PANTHER" id="PTHR43441:SF2">
    <property type="entry name" value="FAMILY ACETYLTRANSFERASE, PUTATIVE (AFU_ORTHOLOGUE AFUA_7G00850)-RELATED"/>
    <property type="match status" value="1"/>
</dbReference>
<dbReference type="InterPro" id="IPR051908">
    <property type="entry name" value="Ribosomal_N-acetyltransferase"/>
</dbReference>